<sequence>TMFTNRDADSSNDDVEAEFPRCSLPELYALAENFHKESKKSNHLKTFGISPTEARRTLSQTLNAMAPTSRTDLGEDSQPVFKIKVTRKDKEKPPSMTELLHRSLLTGSPSQVDQLGKSQERLAYYGIPPPLHTFPYEIILSETNLSGTQKKFSSARNLSKISIPKMKADKILFEDRITEYSIIEPEKQFMDLRDLEWKYYKGITKWTRKTSDVFAKIQHNSEKRFVKSKEMPGVIFPPLVRRSLVVFPQINF</sequence>
<protein>
    <submittedName>
        <fullName evidence="1">Uncharacterized protein</fullName>
    </submittedName>
</protein>
<dbReference type="HOGENOM" id="CLU_1177675_0_0_1"/>
<reference evidence="1" key="2">
    <citation type="submission" date="2025-08" db="UniProtKB">
        <authorList>
            <consortium name="Ensembl"/>
        </authorList>
    </citation>
    <scope>IDENTIFICATION</scope>
</reference>
<organism evidence="1 2">
    <name type="scientific">Myotis lucifugus</name>
    <name type="common">Little brown bat</name>
    <dbReference type="NCBI Taxonomy" id="59463"/>
    <lineage>
        <taxon>Eukaryota</taxon>
        <taxon>Metazoa</taxon>
        <taxon>Chordata</taxon>
        <taxon>Craniata</taxon>
        <taxon>Vertebrata</taxon>
        <taxon>Euteleostomi</taxon>
        <taxon>Mammalia</taxon>
        <taxon>Eutheria</taxon>
        <taxon>Laurasiatheria</taxon>
        <taxon>Chiroptera</taxon>
        <taxon>Yangochiroptera</taxon>
        <taxon>Vespertilionidae</taxon>
        <taxon>Myotis</taxon>
    </lineage>
</organism>
<dbReference type="Ensembl" id="ENSMLUT00000001277.2">
    <property type="protein sequence ID" value="ENSMLUP00000001170.2"/>
    <property type="gene ID" value="ENSMLUG00000001284.2"/>
</dbReference>
<dbReference type="Proteomes" id="UP000001074">
    <property type="component" value="Unassembled WGS sequence"/>
</dbReference>
<dbReference type="PANTHER" id="PTHR37353">
    <property type="entry name" value="RIKEN CDNA 4921517D22 GENE"/>
    <property type="match status" value="1"/>
</dbReference>
<dbReference type="eggNOG" id="ENOG502TEFM">
    <property type="taxonomic scope" value="Eukaryota"/>
</dbReference>
<evidence type="ECO:0000313" key="2">
    <source>
        <dbReference type="Proteomes" id="UP000001074"/>
    </source>
</evidence>
<proteinExistence type="predicted"/>
<dbReference type="EMBL" id="AAPE02044334">
    <property type="status" value="NOT_ANNOTATED_CDS"/>
    <property type="molecule type" value="Genomic_DNA"/>
</dbReference>
<dbReference type="InParanoid" id="G1NV84"/>
<accession>G1NV84</accession>
<keyword evidence="2" id="KW-1185">Reference proteome</keyword>
<reference evidence="1" key="3">
    <citation type="submission" date="2025-09" db="UniProtKB">
        <authorList>
            <consortium name="Ensembl"/>
        </authorList>
    </citation>
    <scope>IDENTIFICATION</scope>
</reference>
<name>G1NV84_MYOLU</name>
<dbReference type="Pfam" id="PF17673">
    <property type="entry name" value="DUF5532"/>
    <property type="match status" value="1"/>
</dbReference>
<dbReference type="InterPro" id="IPR040022">
    <property type="entry name" value="C9orf153-like"/>
</dbReference>
<dbReference type="GeneTree" id="ENSGT00940000164141"/>
<reference evidence="1 2" key="1">
    <citation type="journal article" date="2011" name="Nature">
        <title>A high-resolution map of human evolutionary constraint using 29 mammals.</title>
        <authorList>
            <person name="Lindblad-Toh K."/>
            <person name="Garber M."/>
            <person name="Zuk O."/>
            <person name="Lin M.F."/>
            <person name="Parker B.J."/>
            <person name="Washietl S."/>
            <person name="Kheradpour P."/>
            <person name="Ernst J."/>
            <person name="Jordan G."/>
            <person name="Mauceli E."/>
            <person name="Ward L.D."/>
            <person name="Lowe C.B."/>
            <person name="Holloway A.K."/>
            <person name="Clamp M."/>
            <person name="Gnerre S."/>
            <person name="Alfoldi J."/>
            <person name="Beal K."/>
            <person name="Chang J."/>
            <person name="Clawson H."/>
            <person name="Cuff J."/>
            <person name="Di Palma F."/>
            <person name="Fitzgerald S."/>
            <person name="Flicek P."/>
            <person name="Guttman M."/>
            <person name="Hubisz M.J."/>
            <person name="Jaffe D.B."/>
            <person name="Jungreis I."/>
            <person name="Kent W.J."/>
            <person name="Kostka D."/>
            <person name="Lara M."/>
            <person name="Martins A.L."/>
            <person name="Massingham T."/>
            <person name="Moltke I."/>
            <person name="Raney B.J."/>
            <person name="Rasmussen M.D."/>
            <person name="Robinson J."/>
            <person name="Stark A."/>
            <person name="Vilella A.J."/>
            <person name="Wen J."/>
            <person name="Xie X."/>
            <person name="Zody M.C."/>
            <person name="Baldwin J."/>
            <person name="Bloom T."/>
            <person name="Chin C.W."/>
            <person name="Heiman D."/>
            <person name="Nicol R."/>
            <person name="Nusbaum C."/>
            <person name="Young S."/>
            <person name="Wilkinson J."/>
            <person name="Worley K.C."/>
            <person name="Kovar C.L."/>
            <person name="Muzny D.M."/>
            <person name="Gibbs R.A."/>
            <person name="Cree A."/>
            <person name="Dihn H.H."/>
            <person name="Fowler G."/>
            <person name="Jhangiani S."/>
            <person name="Joshi V."/>
            <person name="Lee S."/>
            <person name="Lewis L.R."/>
            <person name="Nazareth L.V."/>
            <person name="Okwuonu G."/>
            <person name="Santibanez J."/>
            <person name="Warren W.C."/>
            <person name="Mardis E.R."/>
            <person name="Weinstock G.M."/>
            <person name="Wilson R.K."/>
            <person name="Delehaunty K."/>
            <person name="Dooling D."/>
            <person name="Fronik C."/>
            <person name="Fulton L."/>
            <person name="Fulton B."/>
            <person name="Graves T."/>
            <person name="Minx P."/>
            <person name="Sodergren E."/>
            <person name="Birney E."/>
            <person name="Margulies E.H."/>
            <person name="Herrero J."/>
            <person name="Green E.D."/>
            <person name="Haussler D."/>
            <person name="Siepel A."/>
            <person name="Goldman N."/>
            <person name="Pollard K.S."/>
            <person name="Pedersen J.S."/>
            <person name="Lander E.S."/>
            <person name="Kellis M."/>
        </authorList>
    </citation>
    <scope>NUCLEOTIDE SEQUENCE [LARGE SCALE GENOMIC DNA]</scope>
</reference>
<dbReference type="OMA" id="DLEWRYY"/>
<evidence type="ECO:0000313" key="1">
    <source>
        <dbReference type="Ensembl" id="ENSMLUP00000001170.2"/>
    </source>
</evidence>
<dbReference type="PANTHER" id="PTHR37353:SF1">
    <property type="entry name" value="RIKEN CDNA 4921517D22 GENE"/>
    <property type="match status" value="1"/>
</dbReference>
<dbReference type="AlphaFoldDB" id="G1NV84"/>